<protein>
    <submittedName>
        <fullName evidence="1">Uncharacterized protein</fullName>
    </submittedName>
</protein>
<dbReference type="EMBL" id="JAHUTJ010024848">
    <property type="protein sequence ID" value="MED6273326.1"/>
    <property type="molecule type" value="Genomic_DNA"/>
</dbReference>
<evidence type="ECO:0000313" key="2">
    <source>
        <dbReference type="Proteomes" id="UP001352852"/>
    </source>
</evidence>
<dbReference type="Proteomes" id="UP001352852">
    <property type="component" value="Unassembled WGS sequence"/>
</dbReference>
<name>A0ABU7DEI1_9TELE</name>
<keyword evidence="2" id="KW-1185">Reference proteome</keyword>
<gene>
    <name evidence="1" type="ORF">CHARACLAT_005265</name>
</gene>
<accession>A0ABU7DEI1</accession>
<evidence type="ECO:0000313" key="1">
    <source>
        <dbReference type="EMBL" id="MED6273326.1"/>
    </source>
</evidence>
<sequence>MRPVDAVTIPLAMKSDKMDNTALNISTMQEKRLQLLTHVSEGNKATEWHWRGILPLWMIQQSNLSWWESMAIFINGRLSDASLQFSSSSVYFSFQK</sequence>
<comment type="caution">
    <text evidence="1">The sequence shown here is derived from an EMBL/GenBank/DDBJ whole genome shotgun (WGS) entry which is preliminary data.</text>
</comment>
<reference evidence="1 2" key="1">
    <citation type="submission" date="2021-06" db="EMBL/GenBank/DDBJ databases">
        <authorList>
            <person name="Palmer J.M."/>
        </authorList>
    </citation>
    <scope>NUCLEOTIDE SEQUENCE [LARGE SCALE GENOMIC DNA]</scope>
    <source>
        <strain evidence="1 2">CL_MEX2019</strain>
        <tissue evidence="1">Muscle</tissue>
    </source>
</reference>
<proteinExistence type="predicted"/>
<organism evidence="1 2">
    <name type="scientific">Characodon lateralis</name>
    <dbReference type="NCBI Taxonomy" id="208331"/>
    <lineage>
        <taxon>Eukaryota</taxon>
        <taxon>Metazoa</taxon>
        <taxon>Chordata</taxon>
        <taxon>Craniata</taxon>
        <taxon>Vertebrata</taxon>
        <taxon>Euteleostomi</taxon>
        <taxon>Actinopterygii</taxon>
        <taxon>Neopterygii</taxon>
        <taxon>Teleostei</taxon>
        <taxon>Neoteleostei</taxon>
        <taxon>Acanthomorphata</taxon>
        <taxon>Ovalentaria</taxon>
        <taxon>Atherinomorphae</taxon>
        <taxon>Cyprinodontiformes</taxon>
        <taxon>Goodeidae</taxon>
        <taxon>Characodon</taxon>
    </lineage>
</organism>